<evidence type="ECO:0000313" key="6">
    <source>
        <dbReference type="Proteomes" id="UP000593802"/>
    </source>
</evidence>
<evidence type="ECO:0000313" key="5">
    <source>
        <dbReference type="EMBL" id="BCJ86422.1"/>
    </source>
</evidence>
<name>A0A7I8DAP4_9BACL</name>
<evidence type="ECO:0008006" key="7">
    <source>
        <dbReference type="Google" id="ProtNLM"/>
    </source>
</evidence>
<dbReference type="InterPro" id="IPR037038">
    <property type="entry name" value="HepT-like_sf"/>
</dbReference>
<evidence type="ECO:0000256" key="4">
    <source>
        <dbReference type="ARBA" id="ARBA00024207"/>
    </source>
</evidence>
<accession>A0A7I8DAP4</accession>
<dbReference type="KEGG" id="eff:skT53_14070"/>
<keyword evidence="3" id="KW-0378">Hydrolase</keyword>
<dbReference type="GO" id="GO:0004540">
    <property type="term" value="F:RNA nuclease activity"/>
    <property type="evidence" value="ECO:0007669"/>
    <property type="project" value="InterPro"/>
</dbReference>
<dbReference type="NCBIfam" id="NF047751">
    <property type="entry name" value="HepT_toxin"/>
    <property type="match status" value="1"/>
</dbReference>
<dbReference type="GO" id="GO:0110001">
    <property type="term" value="C:toxin-antitoxin complex"/>
    <property type="evidence" value="ECO:0007669"/>
    <property type="project" value="InterPro"/>
</dbReference>
<evidence type="ECO:0000256" key="3">
    <source>
        <dbReference type="ARBA" id="ARBA00022801"/>
    </source>
</evidence>
<dbReference type="RefSeq" id="WP_200760428.1">
    <property type="nucleotide sequence ID" value="NZ_AP023366.1"/>
</dbReference>
<dbReference type="InterPro" id="IPR008201">
    <property type="entry name" value="HepT-like"/>
</dbReference>
<evidence type="ECO:0000256" key="2">
    <source>
        <dbReference type="ARBA" id="ARBA00022722"/>
    </source>
</evidence>
<organism evidence="5 6">
    <name type="scientific">Effusibacillus dendaii</name>
    <dbReference type="NCBI Taxonomy" id="2743772"/>
    <lineage>
        <taxon>Bacteria</taxon>
        <taxon>Bacillati</taxon>
        <taxon>Bacillota</taxon>
        <taxon>Bacilli</taxon>
        <taxon>Bacillales</taxon>
        <taxon>Alicyclobacillaceae</taxon>
        <taxon>Effusibacillus</taxon>
    </lineage>
</organism>
<dbReference type="AlphaFoldDB" id="A0A7I8DAP4"/>
<keyword evidence="2" id="KW-0540">Nuclease</keyword>
<dbReference type="Gene3D" id="1.20.120.580">
    <property type="entry name" value="bsu32300-like"/>
    <property type="match status" value="1"/>
</dbReference>
<dbReference type="PANTHER" id="PTHR33397">
    <property type="entry name" value="UPF0331 PROTEIN YUTE"/>
    <property type="match status" value="1"/>
</dbReference>
<keyword evidence="1" id="KW-1277">Toxin-antitoxin system</keyword>
<keyword evidence="6" id="KW-1185">Reference proteome</keyword>
<dbReference type="Pfam" id="PF01934">
    <property type="entry name" value="HepT-like"/>
    <property type="match status" value="1"/>
</dbReference>
<dbReference type="InterPro" id="IPR052379">
    <property type="entry name" value="Type_VII_TA_RNase"/>
</dbReference>
<sequence>MFITDQHRKQIRQFFAEMDRHIDVLEKLTALPRQQFMSDVILQSAAERSLHLALECATDVGNLIIDALIMRDPSSYEDIIQVLADEKLFPSEFADFFMQVVKFRRVLAHDYLERDVAQLYQMVVDHAGDFRRFQEYVSEYVEL</sequence>
<dbReference type="Proteomes" id="UP000593802">
    <property type="component" value="Chromosome"/>
</dbReference>
<proteinExistence type="inferred from homology"/>
<reference evidence="5 6" key="1">
    <citation type="submission" date="2020-08" db="EMBL/GenBank/DDBJ databases">
        <title>Complete Genome Sequence of Effusibacillus dendaii Strain skT53, Isolated from Farmland soil.</title>
        <authorList>
            <person name="Konishi T."/>
            <person name="Kawasaki H."/>
        </authorList>
    </citation>
    <scope>NUCLEOTIDE SEQUENCE [LARGE SCALE GENOMIC DNA]</scope>
    <source>
        <strain evidence="6">skT53</strain>
    </source>
</reference>
<dbReference type="PANTHER" id="PTHR33397:SF5">
    <property type="entry name" value="RNASE YUTE-RELATED"/>
    <property type="match status" value="1"/>
</dbReference>
<protein>
    <recommendedName>
        <fullName evidence="7">DUF86 domain-containing protein</fullName>
    </recommendedName>
</protein>
<evidence type="ECO:0000256" key="1">
    <source>
        <dbReference type="ARBA" id="ARBA00022649"/>
    </source>
</evidence>
<comment type="similarity">
    <text evidence="4">Belongs to the HepT RNase toxin family.</text>
</comment>
<dbReference type="GO" id="GO:0016787">
    <property type="term" value="F:hydrolase activity"/>
    <property type="evidence" value="ECO:0007669"/>
    <property type="project" value="UniProtKB-KW"/>
</dbReference>
<dbReference type="EMBL" id="AP023366">
    <property type="protein sequence ID" value="BCJ86422.1"/>
    <property type="molecule type" value="Genomic_DNA"/>
</dbReference>
<gene>
    <name evidence="5" type="ORF">skT53_14070</name>
</gene>